<reference evidence="2 3" key="1">
    <citation type="submission" date="2018-11" db="EMBL/GenBank/DDBJ databases">
        <title>Genome sequence of Apiotrichum porosum DSM 27194.</title>
        <authorList>
            <person name="Aliyu H."/>
            <person name="Gorte O."/>
            <person name="Ochsenreither K."/>
        </authorList>
    </citation>
    <scope>NUCLEOTIDE SEQUENCE [LARGE SCALE GENOMIC DNA]</scope>
    <source>
        <strain evidence="2 3">DSM 27194</strain>
    </source>
</reference>
<comment type="caution">
    <text evidence="2">The sequence shown here is derived from an EMBL/GenBank/DDBJ whole genome shotgun (WGS) entry which is preliminary data.</text>
</comment>
<organism evidence="2 3">
    <name type="scientific">Apiotrichum porosum</name>
    <dbReference type="NCBI Taxonomy" id="105984"/>
    <lineage>
        <taxon>Eukaryota</taxon>
        <taxon>Fungi</taxon>
        <taxon>Dikarya</taxon>
        <taxon>Basidiomycota</taxon>
        <taxon>Agaricomycotina</taxon>
        <taxon>Tremellomycetes</taxon>
        <taxon>Trichosporonales</taxon>
        <taxon>Trichosporonaceae</taxon>
        <taxon>Apiotrichum</taxon>
    </lineage>
</organism>
<proteinExistence type="predicted"/>
<dbReference type="Pfam" id="PF01261">
    <property type="entry name" value="AP_endonuc_2"/>
    <property type="match status" value="1"/>
</dbReference>
<dbReference type="SUPFAM" id="SSF51658">
    <property type="entry name" value="Xylose isomerase-like"/>
    <property type="match status" value="1"/>
</dbReference>
<dbReference type="InterPro" id="IPR013022">
    <property type="entry name" value="Xyl_isomerase-like_TIM-brl"/>
</dbReference>
<dbReference type="GeneID" id="39585779"/>
<feature type="domain" description="Xylose isomerase-like TIM barrel" evidence="1">
    <location>
        <begin position="88"/>
        <end position="350"/>
    </location>
</feature>
<protein>
    <recommendedName>
        <fullName evidence="1">Xylose isomerase-like TIM barrel domain-containing protein</fullName>
    </recommendedName>
</protein>
<dbReference type="RefSeq" id="XP_028474344.1">
    <property type="nucleotide sequence ID" value="XM_028617037.1"/>
</dbReference>
<dbReference type="InterPro" id="IPR036237">
    <property type="entry name" value="Xyl_isomerase-like_sf"/>
</dbReference>
<sequence>MIANQPQRHSLATLPVGVATASMGMSPCHTLESKFAALCDAGFKNVEIGYHNYVAWVKERNPGLIPAKSVYPPDWAENSEPDAADNVTWQALYDSAEDCKTLAAKYGLTMTMLQPFQQCDAWEAGSAREAWARRRVERWLPLTSKLGIEILQVGTADKVEAKGDDAKIASDLRWMAELAARQSPPVKLAYEALCFSPYVNDWERTWKIVQQVNHPNFGLCMDVSHWPLAPAYGFNVHTGDGWRDADVQACLERVRAVPKDKIFYVEISDLIAPDVTKPLGKGSMFDAWTVENKPPQGDVFAWMICSRSVPLVGRDAGLVGPKGDLGARVVDCLRALLDTGYGGHVVFEQFEAIRMAEDDSAIPTEYALACAESWTLLSKEL</sequence>
<dbReference type="OrthoDB" id="5360893at2759"/>
<accession>A0A427XKB7</accession>
<evidence type="ECO:0000259" key="1">
    <source>
        <dbReference type="Pfam" id="PF01261"/>
    </source>
</evidence>
<gene>
    <name evidence="2" type="ORF">EHS24_001236</name>
</gene>
<dbReference type="AlphaFoldDB" id="A0A427XKB7"/>
<dbReference type="InterPro" id="IPR050312">
    <property type="entry name" value="IolE/XylAMocC-like"/>
</dbReference>
<dbReference type="Gene3D" id="3.20.20.150">
    <property type="entry name" value="Divalent-metal-dependent TIM barrel enzymes"/>
    <property type="match status" value="1"/>
</dbReference>
<dbReference type="Proteomes" id="UP000279236">
    <property type="component" value="Unassembled WGS sequence"/>
</dbReference>
<dbReference type="PANTHER" id="PTHR12110:SF21">
    <property type="entry name" value="XYLOSE ISOMERASE-LIKE TIM BARREL DOMAIN-CONTAINING PROTEIN"/>
    <property type="match status" value="1"/>
</dbReference>
<dbReference type="PANTHER" id="PTHR12110">
    <property type="entry name" value="HYDROXYPYRUVATE ISOMERASE"/>
    <property type="match status" value="1"/>
</dbReference>
<dbReference type="EMBL" id="RSCE01000010">
    <property type="protein sequence ID" value="RSH79197.1"/>
    <property type="molecule type" value="Genomic_DNA"/>
</dbReference>
<evidence type="ECO:0000313" key="3">
    <source>
        <dbReference type="Proteomes" id="UP000279236"/>
    </source>
</evidence>
<evidence type="ECO:0000313" key="2">
    <source>
        <dbReference type="EMBL" id="RSH79197.1"/>
    </source>
</evidence>
<keyword evidence="3" id="KW-1185">Reference proteome</keyword>
<dbReference type="STRING" id="105984.A0A427XKB7"/>
<name>A0A427XKB7_9TREE</name>